<dbReference type="Proteomes" id="UP000020077">
    <property type="component" value="Unassembled WGS sequence"/>
</dbReference>
<reference evidence="1 2" key="1">
    <citation type="submission" date="2014-02" db="EMBL/GenBank/DDBJ databases">
        <title>Expanding our view of genomic diversity in Candidatus Accumulibacter clades.</title>
        <authorList>
            <person name="Skennerton C.T."/>
            <person name="Barr J.J."/>
            <person name="Slater F.R."/>
            <person name="Bond P.L."/>
            <person name="Tyson G.W."/>
        </authorList>
    </citation>
    <scope>NUCLEOTIDE SEQUENCE [LARGE SCALE GENOMIC DNA]</scope>
    <source>
        <strain evidence="2">BA-91</strain>
    </source>
</reference>
<protein>
    <submittedName>
        <fullName evidence="1">Uncharacterized protein</fullName>
    </submittedName>
</protein>
<evidence type="ECO:0000313" key="1">
    <source>
        <dbReference type="EMBL" id="KFB73457.1"/>
    </source>
</evidence>
<sequence length="31" mass="3538">MKTQAYSYSDTITGYVTQVDRAARSYCSQDQ</sequence>
<gene>
    <name evidence="1" type="ORF">AW09_001289</name>
</gene>
<organism evidence="1 2">
    <name type="scientific">Candidatus Accumulibacter phosphatis</name>
    <dbReference type="NCBI Taxonomy" id="327160"/>
    <lineage>
        <taxon>Bacteria</taxon>
        <taxon>Pseudomonadati</taxon>
        <taxon>Pseudomonadota</taxon>
        <taxon>Betaproteobacteria</taxon>
        <taxon>Candidatus Accumulibacter</taxon>
    </lineage>
</organism>
<dbReference type="AlphaFoldDB" id="A0A080LX86"/>
<accession>A0A080LX86</accession>
<proteinExistence type="predicted"/>
<name>A0A080LX86_9PROT</name>
<dbReference type="EMBL" id="JDVG02000221">
    <property type="protein sequence ID" value="KFB73457.1"/>
    <property type="molecule type" value="Genomic_DNA"/>
</dbReference>
<evidence type="ECO:0000313" key="2">
    <source>
        <dbReference type="Proteomes" id="UP000020077"/>
    </source>
</evidence>
<comment type="caution">
    <text evidence="1">The sequence shown here is derived from an EMBL/GenBank/DDBJ whole genome shotgun (WGS) entry which is preliminary data.</text>
</comment>